<comment type="caution">
    <text evidence="8">The sequence shown here is derived from an EMBL/GenBank/DDBJ whole genome shotgun (WGS) entry which is preliminary data.</text>
</comment>
<evidence type="ECO:0000313" key="9">
    <source>
        <dbReference type="Proteomes" id="UP000549765"/>
    </source>
</evidence>
<feature type="transmembrane region" description="Helical" evidence="6">
    <location>
        <begin position="298"/>
        <end position="320"/>
    </location>
</feature>
<evidence type="ECO:0000256" key="2">
    <source>
        <dbReference type="ARBA" id="ARBA00022448"/>
    </source>
</evidence>
<evidence type="ECO:0000259" key="7">
    <source>
        <dbReference type="PROSITE" id="PS50850"/>
    </source>
</evidence>
<evidence type="ECO:0000256" key="1">
    <source>
        <dbReference type="ARBA" id="ARBA00004651"/>
    </source>
</evidence>
<dbReference type="PROSITE" id="PS50850">
    <property type="entry name" value="MFS"/>
    <property type="match status" value="1"/>
</dbReference>
<feature type="transmembrane region" description="Helical" evidence="6">
    <location>
        <begin position="364"/>
        <end position="385"/>
    </location>
</feature>
<dbReference type="EMBL" id="JAAXPN010000011">
    <property type="protein sequence ID" value="NKZ24894.1"/>
    <property type="molecule type" value="Genomic_DNA"/>
</dbReference>
<feature type="transmembrane region" description="Helical" evidence="6">
    <location>
        <begin position="162"/>
        <end position="180"/>
    </location>
</feature>
<gene>
    <name evidence="8" type="ORF">HF964_08840</name>
</gene>
<dbReference type="InterPro" id="IPR052524">
    <property type="entry name" value="MFS_Cyanate_Porter"/>
</dbReference>
<organism evidence="8 9">
    <name type="scientific">Periweissella fabalis</name>
    <dbReference type="NCBI Taxonomy" id="1070421"/>
    <lineage>
        <taxon>Bacteria</taxon>
        <taxon>Bacillati</taxon>
        <taxon>Bacillota</taxon>
        <taxon>Bacilli</taxon>
        <taxon>Lactobacillales</taxon>
        <taxon>Lactobacillaceae</taxon>
        <taxon>Periweissella</taxon>
    </lineage>
</organism>
<feature type="transmembrane region" description="Helical" evidence="6">
    <location>
        <begin position="100"/>
        <end position="123"/>
    </location>
</feature>
<evidence type="ECO:0000256" key="6">
    <source>
        <dbReference type="SAM" id="Phobius"/>
    </source>
</evidence>
<feature type="transmembrane region" description="Helical" evidence="6">
    <location>
        <begin position="201"/>
        <end position="222"/>
    </location>
</feature>
<comment type="subcellular location">
    <subcellularLocation>
        <location evidence="1">Cell membrane</location>
        <topology evidence="1">Multi-pass membrane protein</topology>
    </subcellularLocation>
</comment>
<evidence type="ECO:0000256" key="4">
    <source>
        <dbReference type="ARBA" id="ARBA00022989"/>
    </source>
</evidence>
<dbReference type="PANTHER" id="PTHR23523:SF2">
    <property type="entry name" value="2-NITROIMIDAZOLE TRANSPORTER"/>
    <property type="match status" value="1"/>
</dbReference>
<dbReference type="InterPro" id="IPR036259">
    <property type="entry name" value="MFS_trans_sf"/>
</dbReference>
<protein>
    <submittedName>
        <fullName evidence="8">MFS transporter</fullName>
    </submittedName>
</protein>
<proteinExistence type="predicted"/>
<dbReference type="AlphaFoldDB" id="A0A7X6N3X4"/>
<keyword evidence="5 6" id="KW-0472">Membrane</keyword>
<keyword evidence="9" id="KW-1185">Reference proteome</keyword>
<feature type="transmembrane region" description="Helical" evidence="6">
    <location>
        <begin position="44"/>
        <end position="69"/>
    </location>
</feature>
<keyword evidence="3 6" id="KW-0812">Transmembrane</keyword>
<dbReference type="Gene3D" id="1.20.1250.20">
    <property type="entry name" value="MFS general substrate transporter like domains"/>
    <property type="match status" value="2"/>
</dbReference>
<dbReference type="CDD" id="cd17339">
    <property type="entry name" value="MFS_NIMT_CynX_like"/>
    <property type="match status" value="1"/>
</dbReference>
<dbReference type="Proteomes" id="UP000549765">
    <property type="component" value="Unassembled WGS sequence"/>
</dbReference>
<feature type="transmembrane region" description="Helical" evidence="6">
    <location>
        <begin position="76"/>
        <end position="94"/>
    </location>
</feature>
<accession>A0A7X6N3X4</accession>
<dbReference type="GO" id="GO:0022857">
    <property type="term" value="F:transmembrane transporter activity"/>
    <property type="evidence" value="ECO:0007669"/>
    <property type="project" value="InterPro"/>
</dbReference>
<evidence type="ECO:0000256" key="3">
    <source>
        <dbReference type="ARBA" id="ARBA00022692"/>
    </source>
</evidence>
<reference evidence="8 9" key="1">
    <citation type="submission" date="2020-04" db="EMBL/GenBank/DDBJ databases">
        <title>MicrobeNet Type strains.</title>
        <authorList>
            <person name="Nicholson A.C."/>
        </authorList>
    </citation>
    <scope>NUCLEOTIDE SEQUENCE [LARGE SCALE GENOMIC DNA]</scope>
    <source>
        <strain evidence="8 9">CCUG 61472</strain>
    </source>
</reference>
<name>A0A7X6N3X4_9LACO</name>
<dbReference type="Pfam" id="PF07690">
    <property type="entry name" value="MFS_1"/>
    <property type="match status" value="1"/>
</dbReference>
<feature type="transmembrane region" description="Helical" evidence="6">
    <location>
        <begin position="242"/>
        <end position="262"/>
    </location>
</feature>
<dbReference type="PANTHER" id="PTHR23523">
    <property type="match status" value="1"/>
</dbReference>
<feature type="domain" description="Major facilitator superfamily (MFS) profile" evidence="7">
    <location>
        <begin position="11"/>
        <end position="390"/>
    </location>
</feature>
<evidence type="ECO:0000313" key="8">
    <source>
        <dbReference type="EMBL" id="NKZ24894.1"/>
    </source>
</evidence>
<dbReference type="GO" id="GO:0005886">
    <property type="term" value="C:plasma membrane"/>
    <property type="evidence" value="ECO:0007669"/>
    <property type="project" value="UniProtKB-SubCell"/>
</dbReference>
<keyword evidence="4 6" id="KW-1133">Transmembrane helix</keyword>
<feature type="transmembrane region" description="Helical" evidence="6">
    <location>
        <begin position="274"/>
        <end position="292"/>
    </location>
</feature>
<feature type="transmembrane region" description="Helical" evidence="6">
    <location>
        <begin position="341"/>
        <end position="358"/>
    </location>
</feature>
<evidence type="ECO:0000256" key="5">
    <source>
        <dbReference type="ARBA" id="ARBA00023136"/>
    </source>
</evidence>
<dbReference type="InterPro" id="IPR020846">
    <property type="entry name" value="MFS_dom"/>
</dbReference>
<dbReference type="RefSeq" id="WP_168722689.1">
    <property type="nucleotide sequence ID" value="NZ_JAAXPN010000011.1"/>
</dbReference>
<dbReference type="InterPro" id="IPR011701">
    <property type="entry name" value="MFS"/>
</dbReference>
<dbReference type="SUPFAM" id="SSF103473">
    <property type="entry name" value="MFS general substrate transporter"/>
    <property type="match status" value="1"/>
</dbReference>
<sequence length="393" mass="42385">MQTTTKHSPFLLPGIILLGAVLRIPITSIPPVLSQIAHGLHIPVASLGVLTTLPLLAFAIFSPIAPIIARKFGIELTFIGVLLLMLVGSIIRIISTPFLFIGTLLVGIAIAQMNVLLPTLIAANFPNKIGAYTSIYTFTMGLMTALFSAIAVPIVLATNWQTLIILLSCLVIIALIIWFPNIRHNHLLAPKGLGTNSVPSAWKNITAWYLLIFMGLQSAIFYTSISWLPTIAVAHGISSNTAGLLAGINALISLPVSFLVPNIIAHANASKRRIFVISVSLFAIISFIMLIFANDSFIFWLILNLFNGLATGALFPYLMTSFGKKTNTPAETAELSGMAQAGGYLIAAVGPFLFGLGYSTFHTWTVQTIVLIVVTIIMMICALLVERKEKVFD</sequence>
<keyword evidence="2" id="KW-0813">Transport</keyword>
<feature type="transmembrane region" description="Helical" evidence="6">
    <location>
        <begin position="135"/>
        <end position="156"/>
    </location>
</feature>